<feature type="compositionally biased region" description="Low complexity" evidence="3">
    <location>
        <begin position="147"/>
        <end position="167"/>
    </location>
</feature>
<feature type="domain" description="DNA replication factor Cdt1 C-terminal" evidence="4">
    <location>
        <begin position="199"/>
        <end position="303"/>
    </location>
</feature>
<evidence type="ECO:0000256" key="1">
    <source>
        <dbReference type="ARBA" id="ARBA00008356"/>
    </source>
</evidence>
<protein>
    <recommendedName>
        <fullName evidence="4">DNA replication factor Cdt1 C-terminal domain-containing protein</fullName>
    </recommendedName>
</protein>
<comment type="similarity">
    <text evidence="1">Belongs to the Cdt1 family.</text>
</comment>
<accession>A0A9P0QR11</accession>
<sequence>MTTNEFGRHKFIRPETFKLSASYFKAIDNCLNLHYTSHTSPPSVDQILNSSSNLLSRKVTFQSLLNILALYPASYIISENHKVNDKSSFSITLPFEINHFNRSITRRNQEYVESVNSWIANNPEAQVLPICNDFLNCSKALIENNNSSDSSSKSGSPSKISKPSKSSLVDKHNLKNTTEKFKFKPKDEAIELSKSGLTLLERIKLKEKKNKELAKVDNSDIRYSNYLDGKLHPVYDILYQTYWSGSRGRRTKTKDVDDQETEKKVGVASLPLVKFVDIIRDSLSYPISEGEVEDIVVRLEETLGASKVHIITRGGITVVKVNNLDRCCDLQKIDKTT</sequence>
<name>A0A9P0QR11_9ASCO</name>
<dbReference type="AlphaFoldDB" id="A0A9P0QR11"/>
<proteinExistence type="inferred from homology"/>
<evidence type="ECO:0000259" key="4">
    <source>
        <dbReference type="Pfam" id="PF16679"/>
    </source>
</evidence>
<comment type="caution">
    <text evidence="5">The sequence shown here is derived from an EMBL/GenBank/DDBJ whole genome shotgun (WGS) entry which is preliminary data.</text>
</comment>
<gene>
    <name evidence="5" type="ORF">CLIB1423_08S01420</name>
</gene>
<dbReference type="OrthoDB" id="3981148at2759"/>
<keyword evidence="2" id="KW-0131">Cell cycle</keyword>
<evidence type="ECO:0000256" key="2">
    <source>
        <dbReference type="ARBA" id="ARBA00023306"/>
    </source>
</evidence>
<dbReference type="Gene3D" id="1.10.10.1420">
    <property type="entry name" value="DNA replication factor Cdt1, C-terminal WH domain"/>
    <property type="match status" value="1"/>
</dbReference>
<organism evidence="5 6">
    <name type="scientific">[Candida] railenensis</name>
    <dbReference type="NCBI Taxonomy" id="45579"/>
    <lineage>
        <taxon>Eukaryota</taxon>
        <taxon>Fungi</taxon>
        <taxon>Dikarya</taxon>
        <taxon>Ascomycota</taxon>
        <taxon>Saccharomycotina</taxon>
        <taxon>Pichiomycetes</taxon>
        <taxon>Debaryomycetaceae</taxon>
        <taxon>Kurtzmaniella</taxon>
    </lineage>
</organism>
<reference evidence="5" key="1">
    <citation type="submission" date="2022-03" db="EMBL/GenBank/DDBJ databases">
        <authorList>
            <person name="Legras J.-L."/>
            <person name="Devillers H."/>
            <person name="Grondin C."/>
        </authorList>
    </citation>
    <scope>NUCLEOTIDE SEQUENCE</scope>
    <source>
        <strain evidence="5">CLIB 1423</strain>
    </source>
</reference>
<evidence type="ECO:0000313" key="5">
    <source>
        <dbReference type="EMBL" id="CAH2352803.1"/>
    </source>
</evidence>
<keyword evidence="6" id="KW-1185">Reference proteome</keyword>
<feature type="region of interest" description="Disordered" evidence="3">
    <location>
        <begin position="145"/>
        <end position="171"/>
    </location>
</feature>
<dbReference type="Proteomes" id="UP000837801">
    <property type="component" value="Unassembled WGS sequence"/>
</dbReference>
<evidence type="ECO:0000313" key="6">
    <source>
        <dbReference type="Proteomes" id="UP000837801"/>
    </source>
</evidence>
<evidence type="ECO:0000256" key="3">
    <source>
        <dbReference type="SAM" id="MobiDB-lite"/>
    </source>
</evidence>
<dbReference type="Pfam" id="PF16679">
    <property type="entry name" value="CDT1_C"/>
    <property type="match status" value="1"/>
</dbReference>
<dbReference type="InterPro" id="IPR038090">
    <property type="entry name" value="Cdt1_C_WH_dom_sf"/>
</dbReference>
<dbReference type="EMBL" id="CAKXYY010000008">
    <property type="protein sequence ID" value="CAH2352803.1"/>
    <property type="molecule type" value="Genomic_DNA"/>
</dbReference>
<dbReference type="InterPro" id="IPR032054">
    <property type="entry name" value="Cdt1_C"/>
</dbReference>